<name>A0A9J5W1V9_SOLCO</name>
<comment type="caution">
    <text evidence="1">The sequence shown here is derived from an EMBL/GenBank/DDBJ whole genome shotgun (WGS) entry which is preliminary data.</text>
</comment>
<accession>A0A9J5W1V9</accession>
<proteinExistence type="predicted"/>
<sequence>MAIEDASTGGSTGRATGNAINGSSVTLDHNHPLYSTGYVKENCYLLIGYPDNFKGKKKVNAVIGGGSMQQQETHPHMQIQLMLETLQGCNPQSSVNMAGSGQDKDQDVSLSYSRMEDCELTHCVVFRNTVDAPATVPHQAVVTDSSCHDSAIESSDQISFNKQTKTLI</sequence>
<organism evidence="1 2">
    <name type="scientific">Solanum commersonii</name>
    <name type="common">Commerson's wild potato</name>
    <name type="synonym">Commerson's nightshade</name>
    <dbReference type="NCBI Taxonomy" id="4109"/>
    <lineage>
        <taxon>Eukaryota</taxon>
        <taxon>Viridiplantae</taxon>
        <taxon>Streptophyta</taxon>
        <taxon>Embryophyta</taxon>
        <taxon>Tracheophyta</taxon>
        <taxon>Spermatophyta</taxon>
        <taxon>Magnoliopsida</taxon>
        <taxon>eudicotyledons</taxon>
        <taxon>Gunneridae</taxon>
        <taxon>Pentapetalae</taxon>
        <taxon>asterids</taxon>
        <taxon>lamiids</taxon>
        <taxon>Solanales</taxon>
        <taxon>Solanaceae</taxon>
        <taxon>Solanoideae</taxon>
        <taxon>Solaneae</taxon>
        <taxon>Solanum</taxon>
    </lineage>
</organism>
<dbReference type="OrthoDB" id="913992at2759"/>
<reference evidence="1 2" key="1">
    <citation type="submission" date="2020-09" db="EMBL/GenBank/DDBJ databases">
        <title>De no assembly of potato wild relative species, Solanum commersonii.</title>
        <authorList>
            <person name="Cho K."/>
        </authorList>
    </citation>
    <scope>NUCLEOTIDE SEQUENCE [LARGE SCALE GENOMIC DNA]</scope>
    <source>
        <strain evidence="1">LZ3.2</strain>
        <tissue evidence="1">Leaf</tissue>
    </source>
</reference>
<evidence type="ECO:0000313" key="1">
    <source>
        <dbReference type="EMBL" id="KAG5569316.1"/>
    </source>
</evidence>
<evidence type="ECO:0000313" key="2">
    <source>
        <dbReference type="Proteomes" id="UP000824120"/>
    </source>
</evidence>
<dbReference type="Proteomes" id="UP000824120">
    <property type="component" value="Chromosome 12"/>
</dbReference>
<gene>
    <name evidence="1" type="ORF">H5410_059082</name>
</gene>
<dbReference type="EMBL" id="JACXVP010000012">
    <property type="protein sequence ID" value="KAG5569316.1"/>
    <property type="molecule type" value="Genomic_DNA"/>
</dbReference>
<protein>
    <submittedName>
        <fullName evidence="1">Uncharacterized protein</fullName>
    </submittedName>
</protein>
<dbReference type="AlphaFoldDB" id="A0A9J5W1V9"/>
<keyword evidence="2" id="KW-1185">Reference proteome</keyword>